<organism evidence="2">
    <name type="scientific">Oryza brachyantha</name>
    <name type="common">malo sina</name>
    <dbReference type="NCBI Taxonomy" id="4533"/>
    <lineage>
        <taxon>Eukaryota</taxon>
        <taxon>Viridiplantae</taxon>
        <taxon>Streptophyta</taxon>
        <taxon>Embryophyta</taxon>
        <taxon>Tracheophyta</taxon>
        <taxon>Spermatophyta</taxon>
        <taxon>Magnoliopsida</taxon>
        <taxon>Liliopsida</taxon>
        <taxon>Poales</taxon>
        <taxon>Poaceae</taxon>
        <taxon>BOP clade</taxon>
        <taxon>Oryzoideae</taxon>
        <taxon>Oryzeae</taxon>
        <taxon>Oryzinae</taxon>
        <taxon>Oryza</taxon>
    </lineage>
</organism>
<dbReference type="Gramene" id="OB02G24930.1">
    <property type="protein sequence ID" value="OB02G24930.1"/>
    <property type="gene ID" value="OB02G24930"/>
</dbReference>
<evidence type="ECO:0000256" key="1">
    <source>
        <dbReference type="SAM" id="Phobius"/>
    </source>
</evidence>
<evidence type="ECO:0000313" key="2">
    <source>
        <dbReference type="EnsemblPlants" id="OB02G24930.1"/>
    </source>
</evidence>
<reference evidence="2" key="1">
    <citation type="submission" date="2013-04" db="UniProtKB">
        <authorList>
            <consortium name="EnsemblPlants"/>
        </authorList>
    </citation>
    <scope>IDENTIFICATION</scope>
</reference>
<dbReference type="HOGENOM" id="CLU_1557660_0_0_1"/>
<dbReference type="AlphaFoldDB" id="J3LCX6"/>
<evidence type="ECO:0000313" key="3">
    <source>
        <dbReference type="Proteomes" id="UP000006038"/>
    </source>
</evidence>
<dbReference type="eggNOG" id="KOG2214">
    <property type="taxonomic scope" value="Eukaryota"/>
</dbReference>
<name>J3LCX6_ORYBR</name>
<feature type="transmembrane region" description="Helical" evidence="1">
    <location>
        <begin position="148"/>
        <end position="168"/>
    </location>
</feature>
<accession>J3LCX6</accession>
<dbReference type="PANTHER" id="PTHR14226:SF30">
    <property type="entry name" value="OS03G0810900 PROTEIN"/>
    <property type="match status" value="1"/>
</dbReference>
<keyword evidence="3" id="KW-1185">Reference proteome</keyword>
<keyword evidence="1" id="KW-0472">Membrane</keyword>
<dbReference type="Proteomes" id="UP000006038">
    <property type="component" value="Unassembled WGS sequence"/>
</dbReference>
<proteinExistence type="predicted"/>
<dbReference type="EnsemblPlants" id="OB02G24930.1">
    <property type="protein sequence ID" value="OB02G24930.1"/>
    <property type="gene ID" value="OB02G24930"/>
</dbReference>
<keyword evidence="1" id="KW-1133">Transmembrane helix</keyword>
<dbReference type="InterPro" id="IPR050301">
    <property type="entry name" value="NTE"/>
</dbReference>
<keyword evidence="1" id="KW-0812">Transmembrane</keyword>
<dbReference type="PANTHER" id="PTHR14226">
    <property type="entry name" value="NEUROPATHY TARGET ESTERASE/SWISS CHEESE D.MELANOGASTER"/>
    <property type="match status" value="1"/>
</dbReference>
<sequence length="172" mass="19463">MMQIKELFNVNHFIVSQTNPHISPLLRLKEIVRTYGGRFAGKCARLAEMEVKYRCNQILEIGLPLKGLAKLFAQAREGDVTMVMPATAAQQKNTVNLSQRSKLVAHPAFLPYFLPVPMIGSLRRPYPAFCKQSRLSDEMHDSMKNITLLYIVFIGCPCWLLYCGQSVIVCSK</sequence>
<protein>
    <submittedName>
        <fullName evidence="2">Uncharacterized protein</fullName>
    </submittedName>
</protein>